<reference evidence="3" key="2">
    <citation type="journal article" date="2023" name="Plants (Basel)">
        <title>Annotation of the Turnera subulata (Passifloraceae) Draft Genome Reveals the S-Locus Evolved after the Divergence of Turneroideae from Passifloroideae in a Stepwise Manner.</title>
        <authorList>
            <person name="Henning P.M."/>
            <person name="Roalson E.H."/>
            <person name="Mir W."/>
            <person name="McCubbin A.G."/>
            <person name="Shore J.S."/>
        </authorList>
    </citation>
    <scope>NUCLEOTIDE SEQUENCE</scope>
    <source>
        <strain evidence="3">F60SS</strain>
    </source>
</reference>
<keyword evidence="2" id="KW-0812">Transmembrane</keyword>
<feature type="region of interest" description="Disordered" evidence="1">
    <location>
        <begin position="85"/>
        <end position="115"/>
    </location>
</feature>
<dbReference type="PANTHER" id="PTHR32343:SF22">
    <property type="entry name" value="LD29830P"/>
    <property type="match status" value="1"/>
</dbReference>
<name>A0A9Q0JHS9_9ROSI</name>
<feature type="transmembrane region" description="Helical" evidence="2">
    <location>
        <begin position="165"/>
        <end position="191"/>
    </location>
</feature>
<evidence type="ECO:0008006" key="5">
    <source>
        <dbReference type="Google" id="ProtNLM"/>
    </source>
</evidence>
<keyword evidence="4" id="KW-1185">Reference proteome</keyword>
<evidence type="ECO:0000313" key="4">
    <source>
        <dbReference type="Proteomes" id="UP001141552"/>
    </source>
</evidence>
<dbReference type="InterPro" id="IPR009818">
    <property type="entry name" value="PAM2_motif"/>
</dbReference>
<accession>A0A9Q0JHS9</accession>
<evidence type="ECO:0000256" key="2">
    <source>
        <dbReference type="SAM" id="Phobius"/>
    </source>
</evidence>
<dbReference type="PANTHER" id="PTHR32343">
    <property type="entry name" value="SERINE/ARGININE-RICH SPLICING FACTOR"/>
    <property type="match status" value="1"/>
</dbReference>
<protein>
    <recommendedName>
        <fullName evidence="5">Ataxin-2 C-terminal domain-containing protein</fullName>
    </recommendedName>
</protein>
<dbReference type="EMBL" id="JAKUCV010002564">
    <property type="protein sequence ID" value="KAJ4842174.1"/>
    <property type="molecule type" value="Genomic_DNA"/>
</dbReference>
<dbReference type="Pfam" id="PF07145">
    <property type="entry name" value="PAM2"/>
    <property type="match status" value="1"/>
</dbReference>
<feature type="compositionally biased region" description="Basic residues" evidence="1">
    <location>
        <begin position="101"/>
        <end position="115"/>
    </location>
</feature>
<dbReference type="OrthoDB" id="1710219at2759"/>
<dbReference type="InterPro" id="IPR012677">
    <property type="entry name" value="Nucleotide-bd_a/b_plait_sf"/>
</dbReference>
<dbReference type="SUPFAM" id="SSF54928">
    <property type="entry name" value="RNA-binding domain, RBD"/>
    <property type="match status" value="1"/>
</dbReference>
<dbReference type="AlphaFoldDB" id="A0A9Q0JHS9"/>
<gene>
    <name evidence="3" type="ORF">Tsubulata_024274</name>
</gene>
<evidence type="ECO:0000313" key="3">
    <source>
        <dbReference type="EMBL" id="KAJ4842174.1"/>
    </source>
</evidence>
<reference evidence="3" key="1">
    <citation type="submission" date="2022-02" db="EMBL/GenBank/DDBJ databases">
        <authorList>
            <person name="Henning P.M."/>
            <person name="McCubbin A.G."/>
            <person name="Shore J.S."/>
        </authorList>
    </citation>
    <scope>NUCLEOTIDE SEQUENCE</scope>
    <source>
        <strain evidence="3">F60SS</strain>
        <tissue evidence="3">Leaves</tissue>
    </source>
</reference>
<dbReference type="GO" id="GO:0003676">
    <property type="term" value="F:nucleic acid binding"/>
    <property type="evidence" value="ECO:0007669"/>
    <property type="project" value="InterPro"/>
</dbReference>
<dbReference type="Proteomes" id="UP001141552">
    <property type="component" value="Unassembled WGS sequence"/>
</dbReference>
<proteinExistence type="predicted"/>
<dbReference type="InterPro" id="IPR035979">
    <property type="entry name" value="RBD_domain_sf"/>
</dbReference>
<dbReference type="Gene3D" id="3.30.70.330">
    <property type="match status" value="1"/>
</dbReference>
<keyword evidence="2" id="KW-0472">Membrane</keyword>
<keyword evidence="2" id="KW-1133">Transmembrane helix</keyword>
<organism evidence="3 4">
    <name type="scientific">Turnera subulata</name>
    <dbReference type="NCBI Taxonomy" id="218843"/>
    <lineage>
        <taxon>Eukaryota</taxon>
        <taxon>Viridiplantae</taxon>
        <taxon>Streptophyta</taxon>
        <taxon>Embryophyta</taxon>
        <taxon>Tracheophyta</taxon>
        <taxon>Spermatophyta</taxon>
        <taxon>Magnoliopsida</taxon>
        <taxon>eudicotyledons</taxon>
        <taxon>Gunneridae</taxon>
        <taxon>Pentapetalae</taxon>
        <taxon>rosids</taxon>
        <taxon>fabids</taxon>
        <taxon>Malpighiales</taxon>
        <taxon>Passifloraceae</taxon>
        <taxon>Turnera</taxon>
    </lineage>
</organism>
<feature type="region of interest" description="Disordered" evidence="1">
    <location>
        <begin position="23"/>
        <end position="43"/>
    </location>
</feature>
<comment type="caution">
    <text evidence="3">The sequence shown here is derived from an EMBL/GenBank/DDBJ whole genome shotgun (WGS) entry which is preliminary data.</text>
</comment>
<sequence length="197" mass="22079">MAAVAEITAEAAAAATTNINNNIIKPTKNLDSDLNSNSKPKSESEFSVQKLVDMFTKLNPLAKEFFPSSYNPQNHLLHLNNPFAAAVPPEKQSPDDDSPNNRRRKNNFNQGRRRLNGRLYRAQREDSIRRTVYVSDIDQHVTEERLAGLFSGCGQVSSIEYHLKFVTVFTIGIFGGCLILMMFIFCLVMLFHGCLAP</sequence>
<evidence type="ECO:0000256" key="1">
    <source>
        <dbReference type="SAM" id="MobiDB-lite"/>
    </source>
</evidence>